<proteinExistence type="evidence at transcript level"/>
<sequence>MFDAIKSQTEAITPDWIANIYITWTLAGREGRILALCGYHWIIFNVFICVCVCVCVCVLNPSFSQRSISSLNRSKNFCSNSSGHFKSSFGFSDLFKNKSVFTVEASMLWRRASGVGRTGALVLFYVQVCPFWGFWQMVSTDSL</sequence>
<reference evidence="2" key="4">
    <citation type="submission" date="2000-07" db="EMBL/GenBank/DDBJ databases">
        <authorList>
            <person name="Adachi J."/>
            <person name="Aizawa K."/>
            <person name="Akahira S."/>
            <person name="Akimura T."/>
            <person name="Arai A."/>
            <person name="Aono H."/>
            <person name="Arakawa T."/>
            <person name="Bono H."/>
            <person name="Carninci P."/>
            <person name="Fukuda S."/>
            <person name="Fukunishi Y."/>
            <person name="Furuno M."/>
            <person name="Hanagaki T."/>
            <person name="Hara A."/>
            <person name="Hayatsu N."/>
            <person name="Hiramoto K."/>
            <person name="Hiraoka T."/>
            <person name="Hori F."/>
            <person name="Imotani K."/>
            <person name="Ishii Y."/>
            <person name="Itoh M."/>
            <person name="Izawa M."/>
            <person name="Kasukawa T."/>
            <person name="Kato H."/>
            <person name="Kawai J."/>
            <person name="Kojima Y."/>
            <person name="Konno H."/>
            <person name="Kouda M."/>
            <person name="Koya S."/>
            <person name="Kurihara C."/>
            <person name="Matsuyama T."/>
            <person name="Miyazaki A."/>
            <person name="Nishi K."/>
            <person name="Nomura K."/>
            <person name="Numazaki R."/>
            <person name="Ohno M."/>
            <person name="Okazaki Y."/>
            <person name="Okido T."/>
            <person name="Owa C."/>
            <person name="Saito H."/>
            <person name="Saito R."/>
            <person name="Sakai C."/>
            <person name="Sakai K."/>
            <person name="Sano H."/>
            <person name="Sasaki D."/>
            <person name="Shibata K."/>
            <person name="Shibata Y."/>
            <person name="Shinagawa A."/>
            <person name="Shiraki T."/>
            <person name="Sogabe Y."/>
            <person name="Suzuki H."/>
            <person name="Tagami M."/>
            <person name="Tagawa A."/>
            <person name="Takahashi F."/>
            <person name="Tanaka T."/>
            <person name="Tejima Y."/>
            <person name="Toya T."/>
            <person name="Yamamura T."/>
            <person name="Yasunishi A."/>
            <person name="Yoshida K."/>
            <person name="Yoshino M."/>
            <person name="Muramatsu M."/>
            <person name="Hayashizaki Y."/>
        </authorList>
    </citation>
    <scope>NUCLEOTIDE SEQUENCE</scope>
    <source>
        <strain evidence="2">C57BL/6J</strain>
        <tissue evidence="2">Whole body</tissue>
    </source>
</reference>
<dbReference type="AGR" id="MGI:2159727"/>
<reference evidence="2" key="8">
    <citation type="journal article" date="2005" name="Science">
        <title>Antisense Transcription in the Mammalian Transcriptome.</title>
        <authorList>
            <consortium name="RIKEN Genome Exploration Research Group and Genome Science Group (Genome Network Project Core Group) and the FANTOM Consortium"/>
        </authorList>
    </citation>
    <scope>NUCLEOTIDE SEQUENCE</scope>
    <source>
        <strain evidence="2">C57BL/6J</strain>
        <tissue evidence="2">Whole body</tissue>
    </source>
</reference>
<reference evidence="2" key="3">
    <citation type="journal article" date="2000" name="Genome Res.">
        <title>RIKEN integrated sequence analysis (RISA) system--384-format sequencing pipeline with 384 multicapillary sequencer.</title>
        <authorList>
            <person name="Shibata K."/>
            <person name="Itoh M."/>
            <person name="Aizawa K."/>
            <person name="Nagaoka S."/>
            <person name="Sasaki N."/>
            <person name="Carninci P."/>
            <person name="Konno H."/>
            <person name="Akiyama J."/>
            <person name="Nishi K."/>
            <person name="Kitsunai T."/>
            <person name="Tashiro H."/>
            <person name="Itoh M."/>
            <person name="Sumi N."/>
            <person name="Ishii Y."/>
            <person name="Nakamura S."/>
            <person name="Hazama M."/>
            <person name="Nishine T."/>
            <person name="Harada A."/>
            <person name="Yamamoto R."/>
            <person name="Matsumoto H."/>
            <person name="Sakaguchi S."/>
            <person name="Ikegami T."/>
            <person name="Kashiwagi K."/>
            <person name="Fujiwake S."/>
            <person name="Inoue K."/>
            <person name="Togawa Y."/>
            <person name="Izawa M."/>
            <person name="Ohara E."/>
            <person name="Watahiki M."/>
            <person name="Yoneda Y."/>
            <person name="Ishikawa T."/>
            <person name="Ozawa K."/>
            <person name="Tanaka T."/>
            <person name="Matsuura S."/>
            <person name="Kawai J."/>
            <person name="Okazaki Y."/>
            <person name="Muramatsu M."/>
            <person name="Inoue Y."/>
            <person name="Kira A."/>
            <person name="Hayashizaki Y."/>
        </authorList>
    </citation>
    <scope>NUCLEOTIDE SEQUENCE</scope>
    <source>
        <strain evidence="2">C57BL/6J</strain>
        <tissue evidence="2">Whole body</tissue>
    </source>
</reference>
<evidence type="ECO:0000256" key="1">
    <source>
        <dbReference type="SAM" id="Phobius"/>
    </source>
</evidence>
<gene>
    <name evidence="3" type="primary">Il17rd</name>
</gene>
<evidence type="ECO:0000313" key="3">
    <source>
        <dbReference type="MGI" id="MGI:2159727"/>
    </source>
</evidence>
<feature type="transmembrane region" description="Helical" evidence="1">
    <location>
        <begin position="39"/>
        <end position="59"/>
    </location>
</feature>
<name>Q9CZF8_MOUSE</name>
<keyword evidence="1" id="KW-0472">Membrane</keyword>
<reference evidence="2" key="1">
    <citation type="journal article" date="1999" name="Methods Enzymol.">
        <title>High-efficiency full-length cDNA cloning.</title>
        <authorList>
            <person name="Carninci P."/>
            <person name="Hayashizaki Y."/>
        </authorList>
    </citation>
    <scope>NUCLEOTIDE SEQUENCE</scope>
    <source>
        <strain evidence="2">C57BL/6J</strain>
        <tissue evidence="2">Whole body</tissue>
    </source>
</reference>
<reference evidence="2" key="2">
    <citation type="journal article" date="2000" name="Genome Res.">
        <title>Normalization and subtraction of cap-trapper-selected cDNAs to prepare full-length cDNA libraries for rapid discovery of new genes.</title>
        <authorList>
            <person name="Carninci P."/>
            <person name="Shibata Y."/>
            <person name="Hayatsu N."/>
            <person name="Sugahara Y."/>
            <person name="Shibata K."/>
            <person name="Itoh M."/>
            <person name="Konno H."/>
            <person name="Okazaki Y."/>
            <person name="Muramatsu M."/>
            <person name="Hayashizaki Y."/>
        </authorList>
    </citation>
    <scope>NUCLEOTIDE SEQUENCE</scope>
    <source>
        <strain evidence="2">C57BL/6J</strain>
        <tissue evidence="2">Whole body</tissue>
    </source>
</reference>
<accession>Q9CZF8</accession>
<reference evidence="2" key="6">
    <citation type="journal article" date="2002" name="Nature">
        <title>Analysis of the mouse transcriptome based on functional annotation of 60,770 full-length cDNAs.</title>
        <authorList>
            <consortium name="The FANTOM Consortium and the RIKEN Genome Exploration Research Group Phase I and II Team"/>
        </authorList>
    </citation>
    <scope>NUCLEOTIDE SEQUENCE</scope>
    <source>
        <strain evidence="2">C57BL/6J</strain>
        <tissue evidence="2">Whole body</tissue>
    </source>
</reference>
<feature type="transmembrane region" description="Helical" evidence="1">
    <location>
        <begin position="115"/>
        <end position="135"/>
    </location>
</feature>
<keyword evidence="1" id="KW-0812">Transmembrane</keyword>
<dbReference type="AlphaFoldDB" id="Q9CZF8"/>
<reference evidence="2" key="7">
    <citation type="journal article" date="2005" name="Science">
        <title>The Transcriptional Landscape of the Mammalian Genome.</title>
        <authorList>
            <consortium name="The FANTOM Consortium"/>
            <consortium name="Riken Genome Exploration Research Group and Genome Science Group (Genome Network Project Core Group)"/>
        </authorList>
    </citation>
    <scope>NUCLEOTIDE SEQUENCE</scope>
    <source>
        <strain evidence="2">C57BL/6J</strain>
        <tissue evidence="2">Whole body</tissue>
    </source>
</reference>
<evidence type="ECO:0000313" key="2">
    <source>
        <dbReference type="EMBL" id="BAB28395.1"/>
    </source>
</evidence>
<dbReference type="EMBL" id="AK012666">
    <property type="protein sequence ID" value="BAB28395.1"/>
    <property type="molecule type" value="mRNA"/>
</dbReference>
<organism evidence="2">
    <name type="scientific">Mus musculus</name>
    <name type="common">Mouse</name>
    <dbReference type="NCBI Taxonomy" id="10090"/>
    <lineage>
        <taxon>Eukaryota</taxon>
        <taxon>Metazoa</taxon>
        <taxon>Chordata</taxon>
        <taxon>Craniata</taxon>
        <taxon>Vertebrata</taxon>
        <taxon>Euteleostomi</taxon>
        <taxon>Mammalia</taxon>
        <taxon>Eutheria</taxon>
        <taxon>Euarchontoglires</taxon>
        <taxon>Glires</taxon>
        <taxon>Rodentia</taxon>
        <taxon>Myomorpha</taxon>
        <taxon>Muroidea</taxon>
        <taxon>Muridae</taxon>
        <taxon>Murinae</taxon>
        <taxon>Mus</taxon>
        <taxon>Mus</taxon>
    </lineage>
</organism>
<reference evidence="2" key="5">
    <citation type="journal article" date="2001" name="Nature">
        <title>Functional annotation of a full-length mouse cDNA collection.</title>
        <authorList>
            <consortium name="The RIKEN Genome Exploration Research Group Phase II Team and the FANTOM Consortium"/>
        </authorList>
    </citation>
    <scope>NUCLEOTIDE SEQUENCE</scope>
    <source>
        <strain evidence="2">C57BL/6J</strain>
        <tissue evidence="2">Whole body</tissue>
    </source>
</reference>
<dbReference type="MGI" id="MGI:2159727">
    <property type="gene designation" value="Il17rd"/>
</dbReference>
<protein>
    <submittedName>
        <fullName evidence="2">Uncharacterized protein</fullName>
    </submittedName>
</protein>
<keyword evidence="1" id="KW-1133">Transmembrane helix</keyword>